<dbReference type="Proteomes" id="UP000069705">
    <property type="component" value="Unassembled WGS sequence"/>
</dbReference>
<comment type="caution">
    <text evidence="2">The sequence shown here is derived from an EMBL/GenBank/DDBJ whole genome shotgun (WGS) entry which is preliminary data.</text>
</comment>
<dbReference type="RefSeq" id="WP_072279003.1">
    <property type="nucleotide sequence ID" value="NZ_BCSZ01000052.1"/>
</dbReference>
<dbReference type="EMBL" id="BCSZ01000052">
    <property type="protein sequence ID" value="GAT04979.1"/>
    <property type="molecule type" value="Genomic_DNA"/>
</dbReference>
<accession>A0A100WVM5</accession>
<dbReference type="AlphaFoldDB" id="A0A100WVM5"/>
<sequence length="186" mass="20440">MNNTDHSLPAPLAARPHDHRRGIPIPYVNETADGQADFAAIQSGKVLQCARERLCGACGEPLGWWAAFLGGPQSAAQRAYLDPPGHPECTEAALRLCPHIARRDHRRAPDHRLAADVITPDLMTETKPECWVMGICRDYDVMVVAPGTSQSHVLFLAKPFKSIRSWSYAPDGRLVEGAPHVANQHR</sequence>
<protein>
    <submittedName>
        <fullName evidence="2">Uncharacterized protein</fullName>
    </submittedName>
</protein>
<evidence type="ECO:0000256" key="1">
    <source>
        <dbReference type="SAM" id="MobiDB-lite"/>
    </source>
</evidence>
<name>A0A100WVM5_MYCFO</name>
<feature type="region of interest" description="Disordered" evidence="1">
    <location>
        <begin position="1"/>
        <end position="23"/>
    </location>
</feature>
<evidence type="ECO:0000313" key="3">
    <source>
        <dbReference type="Proteomes" id="UP000069705"/>
    </source>
</evidence>
<gene>
    <name evidence="2" type="ORF">RMCFA_5090</name>
</gene>
<proteinExistence type="predicted"/>
<reference evidence="2 3" key="1">
    <citation type="journal article" date="2016" name="Genome Announc.">
        <title>Draft Genome Sequences of Five Rapidly Growing Mycobacterium Species, M. thermoresistibile, M. fortuitum subsp. acetamidolyticum, M. canariasense, M. brisbanense, and M. novocastrense.</title>
        <authorList>
            <person name="Katahira K."/>
            <person name="Ogura Y."/>
            <person name="Gotoh Y."/>
            <person name="Hayashi T."/>
        </authorList>
    </citation>
    <scope>NUCLEOTIDE SEQUENCE [LARGE SCALE GENOMIC DNA]</scope>
    <source>
        <strain evidence="2 3">JCM6368</strain>
    </source>
</reference>
<reference evidence="3" key="2">
    <citation type="submission" date="2016-02" db="EMBL/GenBank/DDBJ databases">
        <title>Draft genome sequence of five rapidly growing Mycobacterium species.</title>
        <authorList>
            <person name="Katahira K."/>
            <person name="Gotou Y."/>
            <person name="Iida K."/>
            <person name="Ogura Y."/>
            <person name="Hayashi T."/>
        </authorList>
    </citation>
    <scope>NUCLEOTIDE SEQUENCE [LARGE SCALE GENOMIC DNA]</scope>
    <source>
        <strain evidence="3">JCM6368</strain>
    </source>
</reference>
<organism evidence="2 3">
    <name type="scientific">Mycolicibacterium fortuitum subsp. acetamidolyticum</name>
    <dbReference type="NCBI Taxonomy" id="144550"/>
    <lineage>
        <taxon>Bacteria</taxon>
        <taxon>Bacillati</taxon>
        <taxon>Actinomycetota</taxon>
        <taxon>Actinomycetes</taxon>
        <taxon>Mycobacteriales</taxon>
        <taxon>Mycobacteriaceae</taxon>
        <taxon>Mycolicibacterium</taxon>
    </lineage>
</organism>
<evidence type="ECO:0000313" key="2">
    <source>
        <dbReference type="EMBL" id="GAT04979.1"/>
    </source>
</evidence>